<proteinExistence type="predicted"/>
<evidence type="ECO:0000313" key="1">
    <source>
        <dbReference type="EMBL" id="KAH7904594.1"/>
    </source>
</evidence>
<organism evidence="1 2">
    <name type="scientific">Hygrophoropsis aurantiaca</name>
    <dbReference type="NCBI Taxonomy" id="72124"/>
    <lineage>
        <taxon>Eukaryota</taxon>
        <taxon>Fungi</taxon>
        <taxon>Dikarya</taxon>
        <taxon>Basidiomycota</taxon>
        <taxon>Agaricomycotina</taxon>
        <taxon>Agaricomycetes</taxon>
        <taxon>Agaricomycetidae</taxon>
        <taxon>Boletales</taxon>
        <taxon>Coniophorineae</taxon>
        <taxon>Hygrophoropsidaceae</taxon>
        <taxon>Hygrophoropsis</taxon>
    </lineage>
</organism>
<dbReference type="Proteomes" id="UP000790377">
    <property type="component" value="Unassembled WGS sequence"/>
</dbReference>
<accession>A0ACB7ZV77</accession>
<name>A0ACB7ZV77_9AGAM</name>
<gene>
    <name evidence="1" type="ORF">BJ138DRAFT_1119268</name>
</gene>
<reference evidence="1" key="1">
    <citation type="journal article" date="2021" name="New Phytol.">
        <title>Evolutionary innovations through gain and loss of genes in the ectomycorrhizal Boletales.</title>
        <authorList>
            <person name="Wu G."/>
            <person name="Miyauchi S."/>
            <person name="Morin E."/>
            <person name="Kuo A."/>
            <person name="Drula E."/>
            <person name="Varga T."/>
            <person name="Kohler A."/>
            <person name="Feng B."/>
            <person name="Cao Y."/>
            <person name="Lipzen A."/>
            <person name="Daum C."/>
            <person name="Hundley H."/>
            <person name="Pangilinan J."/>
            <person name="Johnson J."/>
            <person name="Barry K."/>
            <person name="LaButti K."/>
            <person name="Ng V."/>
            <person name="Ahrendt S."/>
            <person name="Min B."/>
            <person name="Choi I.G."/>
            <person name="Park H."/>
            <person name="Plett J.M."/>
            <person name="Magnuson J."/>
            <person name="Spatafora J.W."/>
            <person name="Nagy L.G."/>
            <person name="Henrissat B."/>
            <person name="Grigoriev I.V."/>
            <person name="Yang Z.L."/>
            <person name="Xu J."/>
            <person name="Martin F.M."/>
        </authorList>
    </citation>
    <scope>NUCLEOTIDE SEQUENCE</scope>
    <source>
        <strain evidence="1">ATCC 28755</strain>
    </source>
</reference>
<protein>
    <submittedName>
        <fullName evidence="1">Uncharacterized protein</fullName>
    </submittedName>
</protein>
<sequence length="426" mass="48005">MGHNRSVAQPRAPRMAPDAGWASRNNQSAAHPPSDPNSQSKGKGKQREDEPQSSDSDSRPKSKESKLARRRDRWVAPLTTYEEGWSTDEDERNLTRILGTSRITGRVAPYDEPPPRGEPSHTAEEMAVDEVPQEQQEGRTTAQRINFVDDRWWESYTPGTWVREEGSSLVVLVRGWEHWYTGEARQTAESNLALGMPAPVHAVRRIRLFTNSEDLDQFLESPHQTNPGHFRAYREVQSYLREAQSTLYRTDAQQYALRQWRKPDWAIPKPVDTAHRPLASRIANEGQAPSVAPSRLAPSKKKTSAPAQPKLDVSPEEWKVWHEHHKTGIRGVVLSTDNVADVRAIRRWLLVAQLAPNSSRQAELLVVPGYYREIIMHVGMDIAATRTAHHYNGGAEVITAVDVAIHFAHNGVTWAEADDAWTFADA</sequence>
<keyword evidence="2" id="KW-1185">Reference proteome</keyword>
<dbReference type="EMBL" id="MU268421">
    <property type="protein sequence ID" value="KAH7904594.1"/>
    <property type="molecule type" value="Genomic_DNA"/>
</dbReference>
<evidence type="ECO:0000313" key="2">
    <source>
        <dbReference type="Proteomes" id="UP000790377"/>
    </source>
</evidence>
<comment type="caution">
    <text evidence="1">The sequence shown here is derived from an EMBL/GenBank/DDBJ whole genome shotgun (WGS) entry which is preliminary data.</text>
</comment>